<dbReference type="PROSITE" id="PS50066">
    <property type="entry name" value="MADS_BOX_2"/>
    <property type="match status" value="1"/>
</dbReference>
<evidence type="ECO:0000313" key="7">
    <source>
        <dbReference type="EMBL" id="KAL3308044.1"/>
    </source>
</evidence>
<dbReference type="Proteomes" id="UP001626550">
    <property type="component" value="Unassembled WGS sequence"/>
</dbReference>
<dbReference type="GO" id="GO:0005634">
    <property type="term" value="C:nucleus"/>
    <property type="evidence" value="ECO:0007669"/>
    <property type="project" value="UniProtKB-SubCell"/>
</dbReference>
<dbReference type="Pfam" id="PF00319">
    <property type="entry name" value="SRF-TF"/>
    <property type="match status" value="1"/>
</dbReference>
<comment type="subcellular location">
    <subcellularLocation>
        <location evidence="1">Nucleus</location>
    </subcellularLocation>
</comment>
<feature type="domain" description="MADS-box" evidence="6">
    <location>
        <begin position="1"/>
        <end position="47"/>
    </location>
</feature>
<dbReference type="AlphaFoldDB" id="A0ABD2PL45"/>
<evidence type="ECO:0000256" key="4">
    <source>
        <dbReference type="ARBA" id="ARBA00023163"/>
    </source>
</evidence>
<evidence type="ECO:0000256" key="3">
    <source>
        <dbReference type="ARBA" id="ARBA00023125"/>
    </source>
</evidence>
<name>A0ABD2PL45_9PLAT</name>
<dbReference type="GO" id="GO:0003677">
    <property type="term" value="F:DNA binding"/>
    <property type="evidence" value="ECO:0007669"/>
    <property type="project" value="UniProtKB-KW"/>
</dbReference>
<keyword evidence="8" id="KW-1185">Reference proteome</keyword>
<proteinExistence type="predicted"/>
<evidence type="ECO:0000313" key="8">
    <source>
        <dbReference type="Proteomes" id="UP001626550"/>
    </source>
</evidence>
<organism evidence="7 8">
    <name type="scientific">Cichlidogyrus casuarinus</name>
    <dbReference type="NCBI Taxonomy" id="1844966"/>
    <lineage>
        <taxon>Eukaryota</taxon>
        <taxon>Metazoa</taxon>
        <taxon>Spiralia</taxon>
        <taxon>Lophotrochozoa</taxon>
        <taxon>Platyhelminthes</taxon>
        <taxon>Monogenea</taxon>
        <taxon>Monopisthocotylea</taxon>
        <taxon>Dactylogyridea</taxon>
        <taxon>Ancyrocephalidae</taxon>
        <taxon>Cichlidogyrus</taxon>
    </lineage>
</organism>
<keyword evidence="3" id="KW-0238">DNA-binding</keyword>
<evidence type="ECO:0000259" key="6">
    <source>
        <dbReference type="PROSITE" id="PS50066"/>
    </source>
</evidence>
<dbReference type="Gene3D" id="3.40.1810.10">
    <property type="entry name" value="Transcription factor, MADS-box"/>
    <property type="match status" value="1"/>
</dbReference>
<keyword evidence="2" id="KW-0805">Transcription regulation</keyword>
<evidence type="ECO:0000256" key="2">
    <source>
        <dbReference type="ARBA" id="ARBA00023015"/>
    </source>
</evidence>
<gene>
    <name evidence="7" type="ORF">Ciccas_013430</name>
</gene>
<evidence type="ECO:0000256" key="5">
    <source>
        <dbReference type="ARBA" id="ARBA00023242"/>
    </source>
</evidence>
<keyword evidence="4" id="KW-0804">Transcription</keyword>
<dbReference type="SMART" id="SM00432">
    <property type="entry name" value="MADS"/>
    <property type="match status" value="1"/>
</dbReference>
<evidence type="ECO:0000256" key="1">
    <source>
        <dbReference type="ARBA" id="ARBA00004123"/>
    </source>
</evidence>
<sequence length="313" mass="35522">MHKILDNTKRVATLRKRRNGIFKKALELWRLTGADLSLTVLHKHQKFTFKTPNFDSVSIKAQEFSIYNTNGAFTKGENASSDCDDGIFIDQDMDSNEITATEESFSEQRIEAYLRALMKEYAEQRMKQNKSTDSDEGFADPDFIPTPTFPNAFEFQEENTDLLDAAFDRVIEKLKANETACDYFTALAEFKNRRKLRPLNAVKPQVRKLENAPFSPPMPSCSDPELDFTLDQDYFYPQSTTLADPLDPIFYETFTAAQQLELLPRPTELLLHEPSLSAVAVDPSPLTEALEVIQELQGHQSEGSTTLTELLAE</sequence>
<accession>A0ABD2PL45</accession>
<dbReference type="InterPro" id="IPR002100">
    <property type="entry name" value="TF_MADSbox"/>
</dbReference>
<dbReference type="SUPFAM" id="SSF55455">
    <property type="entry name" value="SRF-like"/>
    <property type="match status" value="1"/>
</dbReference>
<protein>
    <recommendedName>
        <fullName evidence="6">MADS-box domain-containing protein</fullName>
    </recommendedName>
</protein>
<comment type="caution">
    <text evidence="7">The sequence shown here is derived from an EMBL/GenBank/DDBJ whole genome shotgun (WGS) entry which is preliminary data.</text>
</comment>
<keyword evidence="5" id="KW-0539">Nucleus</keyword>
<reference evidence="7 8" key="1">
    <citation type="submission" date="2024-11" db="EMBL/GenBank/DDBJ databases">
        <title>Adaptive evolution of stress response genes in parasites aligns with host niche diversity.</title>
        <authorList>
            <person name="Hahn C."/>
            <person name="Resl P."/>
        </authorList>
    </citation>
    <scope>NUCLEOTIDE SEQUENCE [LARGE SCALE GENOMIC DNA]</scope>
    <source>
        <strain evidence="7">EGGRZ-B1_66</strain>
        <tissue evidence="7">Body</tissue>
    </source>
</reference>
<dbReference type="InterPro" id="IPR036879">
    <property type="entry name" value="TF_MADSbox_sf"/>
</dbReference>
<dbReference type="EMBL" id="JBJKFK010005977">
    <property type="protein sequence ID" value="KAL3308044.1"/>
    <property type="molecule type" value="Genomic_DNA"/>
</dbReference>